<dbReference type="Gene3D" id="2.10.109.10">
    <property type="entry name" value="Umud Fragment, subunit A"/>
    <property type="match status" value="1"/>
</dbReference>
<keyword evidence="6" id="KW-1185">Reference proteome</keyword>
<evidence type="ECO:0000313" key="5">
    <source>
        <dbReference type="EMBL" id="KOO69195.1"/>
    </source>
</evidence>
<proteinExistence type="inferred from homology"/>
<sequence>MRSALKFVMALIVTILLMLAFRALVFTVYTVSGSGLEPCFVSGDRVLVNRWSYGLRTGGGPYFRYTRWMPSPVERGDLVAFNCPADSSVPFTSLPVSACYCTGVPGDTVMADGVRLMVPGRDHIVKVSESNMRLLCFLYNRYEGRNAEIADGRLIVDGAETRCAAFGNDYYWFSSGRPSEPYDSRFFGFVPETHIIGKVSVLLYSVDPSLPFYECLRPGRNMQLIRKPRPLGAK</sequence>
<dbReference type="SUPFAM" id="SSF51306">
    <property type="entry name" value="LexA/Signal peptidase"/>
    <property type="match status" value="1"/>
</dbReference>
<keyword evidence="3" id="KW-0645">Protease</keyword>
<dbReference type="GO" id="GO:0016020">
    <property type="term" value="C:membrane"/>
    <property type="evidence" value="ECO:0007669"/>
    <property type="project" value="UniProtKB-SubCell"/>
</dbReference>
<evidence type="ECO:0000256" key="3">
    <source>
        <dbReference type="RuleBase" id="RU362042"/>
    </source>
</evidence>
<evidence type="ECO:0000259" key="4">
    <source>
        <dbReference type="Pfam" id="PF10502"/>
    </source>
</evidence>
<dbReference type="Proteomes" id="UP000036951">
    <property type="component" value="Unassembled WGS sequence"/>
</dbReference>
<dbReference type="Pfam" id="PF10502">
    <property type="entry name" value="Peptidase_S26"/>
    <property type="match status" value="1"/>
</dbReference>
<gene>
    <name evidence="5" type="ORF">ACU52_03630</name>
</gene>
<protein>
    <recommendedName>
        <fullName evidence="2 3">Signal peptidase I</fullName>
        <ecNumber evidence="3">3.4.21.89</ecNumber>
    </recommendedName>
</protein>
<organism evidence="5 6">
    <name type="scientific">Xylanibacter rarus</name>
    <dbReference type="NCBI Taxonomy" id="1676614"/>
    <lineage>
        <taxon>Bacteria</taxon>
        <taxon>Pseudomonadati</taxon>
        <taxon>Bacteroidota</taxon>
        <taxon>Bacteroidia</taxon>
        <taxon>Bacteroidales</taxon>
        <taxon>Prevotellaceae</taxon>
        <taxon>Xylanibacter</taxon>
    </lineage>
</organism>
<comment type="catalytic activity">
    <reaction evidence="3">
        <text>Cleavage of hydrophobic, N-terminal signal or leader sequences from secreted and periplasmic proteins.</text>
        <dbReference type="EC" id="3.4.21.89"/>
    </reaction>
</comment>
<keyword evidence="3" id="KW-0378">Hydrolase</keyword>
<dbReference type="PANTHER" id="PTHR43390">
    <property type="entry name" value="SIGNAL PEPTIDASE I"/>
    <property type="match status" value="1"/>
</dbReference>
<dbReference type="GO" id="GO:0004252">
    <property type="term" value="F:serine-type endopeptidase activity"/>
    <property type="evidence" value="ECO:0007669"/>
    <property type="project" value="InterPro"/>
</dbReference>
<dbReference type="CDD" id="cd06530">
    <property type="entry name" value="S26_SPase_I"/>
    <property type="match status" value="1"/>
</dbReference>
<reference evidence="5 6" key="1">
    <citation type="submission" date="2015-06" db="EMBL/GenBank/DDBJ databases">
        <title>Prevotella sp. 109, sp. nov., a novel member of the family Prevotellaceae isolated from human faeces.</title>
        <authorList>
            <person name="Shkoporov A.N."/>
            <person name="Chaplin A.V."/>
            <person name="Kafarskaia L.I."/>
            <person name="Efimov B.A."/>
        </authorList>
    </citation>
    <scope>NUCLEOTIDE SEQUENCE [LARGE SCALE GENOMIC DNA]</scope>
    <source>
        <strain evidence="5 6">109</strain>
    </source>
</reference>
<dbReference type="NCBIfam" id="TIGR02227">
    <property type="entry name" value="sigpep_I_bact"/>
    <property type="match status" value="1"/>
</dbReference>
<dbReference type="OrthoDB" id="1036988at2"/>
<evidence type="ECO:0000256" key="1">
    <source>
        <dbReference type="ARBA" id="ARBA00009370"/>
    </source>
</evidence>
<dbReference type="PANTHER" id="PTHR43390:SF1">
    <property type="entry name" value="CHLOROPLAST PROCESSING PEPTIDASE"/>
    <property type="match status" value="1"/>
</dbReference>
<comment type="similarity">
    <text evidence="1 3">Belongs to the peptidase S26 family.</text>
</comment>
<name>A0A8E1QYJ3_9BACT</name>
<dbReference type="InterPro" id="IPR000223">
    <property type="entry name" value="Pept_S26A_signal_pept_1"/>
</dbReference>
<dbReference type="InterPro" id="IPR019533">
    <property type="entry name" value="Peptidase_S26"/>
</dbReference>
<dbReference type="GO" id="GO:0006465">
    <property type="term" value="P:signal peptide processing"/>
    <property type="evidence" value="ECO:0007669"/>
    <property type="project" value="InterPro"/>
</dbReference>
<dbReference type="EMBL" id="LFQU01000004">
    <property type="protein sequence ID" value="KOO69195.1"/>
    <property type="molecule type" value="Genomic_DNA"/>
</dbReference>
<dbReference type="InterPro" id="IPR036286">
    <property type="entry name" value="LexA/Signal_pep-like_sf"/>
</dbReference>
<comment type="subcellular location">
    <subcellularLocation>
        <location evidence="3">Membrane</location>
        <topology evidence="3">Single-pass type II membrane protein</topology>
    </subcellularLocation>
</comment>
<dbReference type="RefSeq" id="WP_053397795.1">
    <property type="nucleotide sequence ID" value="NZ_LFQU01000004.1"/>
</dbReference>
<dbReference type="EC" id="3.4.21.89" evidence="3"/>
<feature type="domain" description="Peptidase S26" evidence="4">
    <location>
        <begin position="6"/>
        <end position="202"/>
    </location>
</feature>
<evidence type="ECO:0000256" key="2">
    <source>
        <dbReference type="ARBA" id="ARBA00019232"/>
    </source>
</evidence>
<dbReference type="AlphaFoldDB" id="A0A8E1QYJ3"/>
<accession>A0A8E1QYJ3</accession>
<comment type="caution">
    <text evidence="5">The sequence shown here is derived from an EMBL/GenBank/DDBJ whole genome shotgun (WGS) entry which is preliminary data.</text>
</comment>
<dbReference type="GO" id="GO:0009003">
    <property type="term" value="F:signal peptidase activity"/>
    <property type="evidence" value="ECO:0007669"/>
    <property type="project" value="UniProtKB-EC"/>
</dbReference>
<evidence type="ECO:0000313" key="6">
    <source>
        <dbReference type="Proteomes" id="UP000036951"/>
    </source>
</evidence>